<evidence type="ECO:0000313" key="2">
    <source>
        <dbReference type="Proteomes" id="UP000232323"/>
    </source>
</evidence>
<keyword evidence="2" id="KW-1185">Reference proteome</keyword>
<organism evidence="1 2">
    <name type="scientific">Chlamydomonas eustigma</name>
    <dbReference type="NCBI Taxonomy" id="1157962"/>
    <lineage>
        <taxon>Eukaryota</taxon>
        <taxon>Viridiplantae</taxon>
        <taxon>Chlorophyta</taxon>
        <taxon>core chlorophytes</taxon>
        <taxon>Chlorophyceae</taxon>
        <taxon>CS clade</taxon>
        <taxon>Chlamydomonadales</taxon>
        <taxon>Chlamydomonadaceae</taxon>
        <taxon>Chlamydomonas</taxon>
    </lineage>
</organism>
<comment type="caution">
    <text evidence="1">The sequence shown here is derived from an EMBL/GenBank/DDBJ whole genome shotgun (WGS) entry which is preliminary data.</text>
</comment>
<dbReference type="GO" id="GO:0000009">
    <property type="term" value="F:alpha-1,6-mannosyltransferase activity"/>
    <property type="evidence" value="ECO:0007669"/>
    <property type="project" value="InterPro"/>
</dbReference>
<proteinExistence type="predicted"/>
<dbReference type="OrthoDB" id="513717at2759"/>
<dbReference type="GO" id="GO:0006487">
    <property type="term" value="P:protein N-linked glycosylation"/>
    <property type="evidence" value="ECO:0007669"/>
    <property type="project" value="TreeGrafter"/>
</dbReference>
<dbReference type="InterPro" id="IPR029044">
    <property type="entry name" value="Nucleotide-diphossugar_trans"/>
</dbReference>
<dbReference type="PANTHER" id="PTHR31834:SF1">
    <property type="entry name" value="INITIATION-SPECIFIC ALPHA-1,6-MANNOSYLTRANSFERASE"/>
    <property type="match status" value="1"/>
</dbReference>
<reference evidence="1 2" key="1">
    <citation type="submission" date="2017-08" db="EMBL/GenBank/DDBJ databases">
        <title>Acidophilic green algal genome provides insights into adaptation to an acidic environment.</title>
        <authorList>
            <person name="Hirooka S."/>
            <person name="Hirose Y."/>
            <person name="Kanesaki Y."/>
            <person name="Higuchi S."/>
            <person name="Fujiwara T."/>
            <person name="Onuma R."/>
            <person name="Era A."/>
            <person name="Ohbayashi R."/>
            <person name="Uzuka A."/>
            <person name="Nozaki H."/>
            <person name="Yoshikawa H."/>
            <person name="Miyagishima S.Y."/>
        </authorList>
    </citation>
    <scope>NUCLEOTIDE SEQUENCE [LARGE SCALE GENOMIC DNA]</scope>
    <source>
        <strain evidence="1 2">NIES-2499</strain>
    </source>
</reference>
<dbReference type="STRING" id="1157962.A0A250WUL6"/>
<dbReference type="GO" id="GO:0000136">
    <property type="term" value="C:mannan polymerase complex"/>
    <property type="evidence" value="ECO:0007669"/>
    <property type="project" value="TreeGrafter"/>
</dbReference>
<dbReference type="EMBL" id="BEGY01000007">
    <property type="protein sequence ID" value="GAX74332.1"/>
    <property type="molecule type" value="Genomic_DNA"/>
</dbReference>
<dbReference type="InterPro" id="IPR039367">
    <property type="entry name" value="Och1-like"/>
</dbReference>
<gene>
    <name evidence="1" type="ORF">CEUSTIGMA_g1781.t1</name>
</gene>
<evidence type="ECO:0000313" key="1">
    <source>
        <dbReference type="EMBL" id="GAX74332.1"/>
    </source>
</evidence>
<dbReference type="InterPro" id="IPR007577">
    <property type="entry name" value="GlycoTrfase_DXD_sugar-bd_CS"/>
</dbReference>
<evidence type="ECO:0008006" key="3">
    <source>
        <dbReference type="Google" id="ProtNLM"/>
    </source>
</evidence>
<dbReference type="SUPFAM" id="SSF53448">
    <property type="entry name" value="Nucleotide-diphospho-sugar transferases"/>
    <property type="match status" value="1"/>
</dbReference>
<sequence length="306" mass="34668">MSSVSLWQTYRTGHNLSESAVEAESSWLSLNPVLHSRFYNDRRARDFVAATFSKEVLDMYEAFPLSVMRADFWRYAIVYAKGGIYSDLDTTCLKPISDWLPPKDNAATGLPMEEMYNTSQWSNCSLLIGLENDVHFCQWTLVSQLPRHPLLSLVIQLILERFRAGMDVSSRNPHFVHQHTGPGVWSAAVTHYLGFDKGLVGKAGEVFRKVHSDRGTFLRVRNELGVCLVGRPFFGGLNVKNPLWKSQFQEWLGIMDRGKVSADSQTSCQSSEIFTPGQHKQAGHSMIRYENQQRQGCAIINYQGAR</sequence>
<dbReference type="PANTHER" id="PTHR31834">
    <property type="entry name" value="INITIATION-SPECIFIC ALPHA-1,6-MANNOSYLTRANSFERASE"/>
    <property type="match status" value="1"/>
</dbReference>
<dbReference type="AlphaFoldDB" id="A0A250WUL6"/>
<name>A0A250WUL6_9CHLO</name>
<dbReference type="Pfam" id="PF04488">
    <property type="entry name" value="Gly_transf_sug"/>
    <property type="match status" value="1"/>
</dbReference>
<accession>A0A250WUL6</accession>
<dbReference type="Proteomes" id="UP000232323">
    <property type="component" value="Unassembled WGS sequence"/>
</dbReference>
<dbReference type="Gene3D" id="3.90.550.20">
    <property type="match status" value="1"/>
</dbReference>
<protein>
    <recommendedName>
        <fullName evidence="3">Alpha 1,4-glycosyltransferase domain-containing protein</fullName>
    </recommendedName>
</protein>